<dbReference type="Proteomes" id="UP000554766">
    <property type="component" value="Unassembled WGS sequence"/>
</dbReference>
<accession>A0A7L4P7J2</accession>
<organism evidence="1 2">
    <name type="scientific">Pyrobaculum arsenaticum</name>
    <dbReference type="NCBI Taxonomy" id="121277"/>
    <lineage>
        <taxon>Archaea</taxon>
        <taxon>Thermoproteota</taxon>
        <taxon>Thermoprotei</taxon>
        <taxon>Thermoproteales</taxon>
        <taxon>Thermoproteaceae</taxon>
        <taxon>Pyrobaculum</taxon>
    </lineage>
</organism>
<evidence type="ECO:0000313" key="2">
    <source>
        <dbReference type="Proteomes" id="UP000554766"/>
    </source>
</evidence>
<protein>
    <submittedName>
        <fullName evidence="1">Uncharacterized protein</fullName>
    </submittedName>
</protein>
<dbReference type="GeneID" id="5055802"/>
<proteinExistence type="predicted"/>
<dbReference type="RefSeq" id="WP_011900250.1">
    <property type="nucleotide sequence ID" value="NZ_JAAVJF010000001.1"/>
</dbReference>
<name>A0A7L4P7J2_9CREN</name>
<sequence>MMWGIIPVLLAAMFLANTASPNVAVNTCSFNDVAYVISGGFTTKTYNMPYAIEAWVGNAVTNVPEVYYTYYWDSNSKVLTVIFFGAGPDSGYVTYTVYFTTQGACPTEPPRGNEVRLRAYVAKVVDRIEPVSTKPQSIKSEERILPAYRAEVRPVG</sequence>
<dbReference type="OMA" id="YAIDAWI"/>
<dbReference type="AlphaFoldDB" id="A0A7L4P7J2"/>
<keyword evidence="2" id="KW-1185">Reference proteome</keyword>
<evidence type="ECO:0000313" key="1">
    <source>
        <dbReference type="EMBL" id="NYR14713.1"/>
    </source>
</evidence>
<comment type="caution">
    <text evidence="1">The sequence shown here is derived from an EMBL/GenBank/DDBJ whole genome shotgun (WGS) entry which is preliminary data.</text>
</comment>
<gene>
    <name evidence="1" type="ORF">HC235_01770</name>
</gene>
<dbReference type="EMBL" id="JAAVJF010000001">
    <property type="protein sequence ID" value="NYR14713.1"/>
    <property type="molecule type" value="Genomic_DNA"/>
</dbReference>
<reference evidence="1 2" key="1">
    <citation type="journal article" date="2020" name="Nat. Commun.">
        <title>The structures of two archaeal type IV pili illuminate evolutionary relationships.</title>
        <authorList>
            <person name="Wang F."/>
            <person name="Baquero D.P."/>
            <person name="Su Z."/>
            <person name="Beltran L.C."/>
            <person name="Prangishvili D."/>
            <person name="Krupovic M."/>
            <person name="Egelman E.H."/>
        </authorList>
    </citation>
    <scope>NUCLEOTIDE SEQUENCE [LARGE SCALE GENOMIC DNA]</scope>
    <source>
        <strain evidence="1 2">2GA</strain>
    </source>
</reference>